<feature type="region of interest" description="Disordered" evidence="1">
    <location>
        <begin position="23"/>
        <end position="49"/>
    </location>
</feature>
<evidence type="ECO:0000313" key="2">
    <source>
        <dbReference type="Proteomes" id="UP000887564"/>
    </source>
</evidence>
<feature type="compositionally biased region" description="Polar residues" evidence="1">
    <location>
        <begin position="35"/>
        <end position="49"/>
    </location>
</feature>
<evidence type="ECO:0000313" key="3">
    <source>
        <dbReference type="WBParaSite" id="PEQ_0000946201-mRNA-1"/>
    </source>
</evidence>
<dbReference type="WBParaSite" id="PEQ_0000946201-mRNA-1">
    <property type="protein sequence ID" value="PEQ_0000946201-mRNA-1"/>
    <property type="gene ID" value="PEQ_0000946201"/>
</dbReference>
<reference evidence="3" key="1">
    <citation type="submission" date="2022-11" db="UniProtKB">
        <authorList>
            <consortium name="WormBaseParasite"/>
        </authorList>
    </citation>
    <scope>IDENTIFICATION</scope>
</reference>
<name>A0A914RT47_PAREQ</name>
<evidence type="ECO:0000256" key="1">
    <source>
        <dbReference type="SAM" id="MobiDB-lite"/>
    </source>
</evidence>
<sequence length="81" mass="9149">MKRRWLIARDIVRFLRAIDPADIDSPPRTPPCQKPHQNVVSAVSRRSTLVSPKDTEETDSFVFGSYTPGKVETNLLSLLLL</sequence>
<dbReference type="Proteomes" id="UP000887564">
    <property type="component" value="Unplaced"/>
</dbReference>
<protein>
    <submittedName>
        <fullName evidence="3">Uncharacterized protein</fullName>
    </submittedName>
</protein>
<proteinExistence type="predicted"/>
<dbReference type="AlphaFoldDB" id="A0A914RT47"/>
<organism evidence="2 3">
    <name type="scientific">Parascaris equorum</name>
    <name type="common">Equine roundworm</name>
    <dbReference type="NCBI Taxonomy" id="6256"/>
    <lineage>
        <taxon>Eukaryota</taxon>
        <taxon>Metazoa</taxon>
        <taxon>Ecdysozoa</taxon>
        <taxon>Nematoda</taxon>
        <taxon>Chromadorea</taxon>
        <taxon>Rhabditida</taxon>
        <taxon>Spirurina</taxon>
        <taxon>Ascaridomorpha</taxon>
        <taxon>Ascaridoidea</taxon>
        <taxon>Ascarididae</taxon>
        <taxon>Parascaris</taxon>
    </lineage>
</organism>
<accession>A0A914RT47</accession>
<keyword evidence="2" id="KW-1185">Reference proteome</keyword>